<dbReference type="GO" id="GO:0008295">
    <property type="term" value="P:spermidine biosynthetic process"/>
    <property type="evidence" value="ECO:0007669"/>
    <property type="project" value="TreeGrafter"/>
</dbReference>
<dbReference type="InterPro" id="IPR037163">
    <property type="entry name" value="Spermidine_synt_N_sf"/>
</dbReference>
<feature type="active site" description="Proton acceptor" evidence="10">
    <location>
        <position position="175"/>
    </location>
</feature>
<evidence type="ECO:0000256" key="10">
    <source>
        <dbReference type="PROSITE-ProRule" id="PRU00354"/>
    </source>
</evidence>
<evidence type="ECO:0000256" key="4">
    <source>
        <dbReference type="ARBA" id="ARBA00012455"/>
    </source>
</evidence>
<dbReference type="InterPro" id="IPR030374">
    <property type="entry name" value="PABS"/>
</dbReference>
<organism evidence="13">
    <name type="scientific">Mesocestoides corti</name>
    <name type="common">Flatworm</name>
    <dbReference type="NCBI Taxonomy" id="53468"/>
    <lineage>
        <taxon>Eukaryota</taxon>
        <taxon>Metazoa</taxon>
        <taxon>Spiralia</taxon>
        <taxon>Lophotrochozoa</taxon>
        <taxon>Platyhelminthes</taxon>
        <taxon>Cestoda</taxon>
        <taxon>Eucestoda</taxon>
        <taxon>Cyclophyllidea</taxon>
        <taxon>Mesocestoididae</taxon>
        <taxon>Mesocestoides</taxon>
    </lineage>
</organism>
<dbReference type="Gene3D" id="3.40.50.150">
    <property type="entry name" value="Vaccinia Virus protein VP39"/>
    <property type="match status" value="1"/>
</dbReference>
<dbReference type="InterPro" id="IPR035246">
    <property type="entry name" value="Spermidine_synt_N"/>
</dbReference>
<dbReference type="AlphaFoldDB" id="A0A5K3EEZ7"/>
<evidence type="ECO:0000256" key="1">
    <source>
        <dbReference type="ARBA" id="ARBA00005123"/>
    </source>
</evidence>
<dbReference type="PANTHER" id="PTHR11558">
    <property type="entry name" value="SPERMIDINE/SPERMINE SYNTHASE"/>
    <property type="match status" value="1"/>
</dbReference>
<evidence type="ECO:0000313" key="13">
    <source>
        <dbReference type="WBParaSite" id="MCU_000034-RB"/>
    </source>
</evidence>
<dbReference type="PANTHER" id="PTHR11558:SF11">
    <property type="entry name" value="SPERMIDINE SYNTHASE"/>
    <property type="match status" value="1"/>
</dbReference>
<evidence type="ECO:0000259" key="12">
    <source>
        <dbReference type="PROSITE" id="PS51006"/>
    </source>
</evidence>
<name>A0A5K3EEZ7_MESCO</name>
<comment type="pathway">
    <text evidence="1">Amine and polyamine biosynthesis; spermidine biosynthesis; spermidine from putrescine: step 1/1.</text>
</comment>
<dbReference type="Gene3D" id="2.30.140.10">
    <property type="entry name" value="Spermidine synthase, tetramerisation domain"/>
    <property type="match status" value="1"/>
</dbReference>
<feature type="domain" description="PABS" evidence="12">
    <location>
        <begin position="17"/>
        <end position="255"/>
    </location>
</feature>
<dbReference type="EC" id="2.5.1.16" evidence="4"/>
<comment type="catalytic activity">
    <reaction evidence="6">
        <text>S-adenosyl 3-(methylsulfanyl)propylamine + putrescine = S-methyl-5'-thioadenosine + spermidine + H(+)</text>
        <dbReference type="Rhea" id="RHEA:12721"/>
        <dbReference type="ChEBI" id="CHEBI:15378"/>
        <dbReference type="ChEBI" id="CHEBI:17509"/>
        <dbReference type="ChEBI" id="CHEBI:57443"/>
        <dbReference type="ChEBI" id="CHEBI:57834"/>
        <dbReference type="ChEBI" id="CHEBI:326268"/>
        <dbReference type="EC" id="2.5.1.16"/>
    </reaction>
</comment>
<dbReference type="Pfam" id="PF17284">
    <property type="entry name" value="Spermine_synt_N"/>
    <property type="match status" value="1"/>
</dbReference>
<sequence>MKITSDFNKVDMDLIMHGWFSEACDAFPGQAFSLKVKKVLFDEKSEFQHMLVFESETYGRVLVLDGHIQLTERDEAYYQEMIANISLNVHPNPRRVLIIGGGDGGVAREVARHPCVEHIDLVEIDPLVLKVARNYLPFTACGLDHPKVTVHTADGASFLRERLTSGQKYDVIITDSTDPGGLATPLFTKEYFQSLHQSLTDNGIICNQGETMLLEVPMIQKLLSFCREIFPVVGYAYNIMPTYPCGHIGYVIASKSKDTDLREAIRDAPAECTFYTKALHKAAFVLPKCYERAFGSNPTA</sequence>
<dbReference type="FunFam" id="3.40.50.150:FF:000013">
    <property type="entry name" value="Spermidine synthase"/>
    <property type="match status" value="1"/>
</dbReference>
<reference evidence="13" key="1">
    <citation type="submission" date="2019-11" db="UniProtKB">
        <authorList>
            <consortium name="WormBaseParasite"/>
        </authorList>
    </citation>
    <scope>IDENTIFICATION</scope>
</reference>
<dbReference type="InterPro" id="IPR030373">
    <property type="entry name" value="PABS_CS"/>
</dbReference>
<comment type="similarity">
    <text evidence="2 11">Belongs to the spermidine/spermine synthase family.</text>
</comment>
<dbReference type="NCBIfam" id="NF002010">
    <property type="entry name" value="PRK00811.1"/>
    <property type="match status" value="1"/>
</dbReference>
<evidence type="ECO:0000256" key="2">
    <source>
        <dbReference type="ARBA" id="ARBA00007867"/>
    </source>
</evidence>
<proteinExistence type="inferred from homology"/>
<dbReference type="WBParaSite" id="MCU_000034-RB">
    <property type="protein sequence ID" value="MCU_000034-RB"/>
    <property type="gene ID" value="MCU_000034"/>
</dbReference>
<protein>
    <recommendedName>
        <fullName evidence="8">Spermidine synthase</fullName>
        <ecNumber evidence="4">2.5.1.16</ecNumber>
    </recommendedName>
    <alternativeName>
        <fullName evidence="9">Putrescine aminopropyltransferase</fullName>
    </alternativeName>
</protein>
<evidence type="ECO:0000256" key="3">
    <source>
        <dbReference type="ARBA" id="ARBA00011774"/>
    </source>
</evidence>
<dbReference type="PROSITE" id="PS01330">
    <property type="entry name" value="PABS_1"/>
    <property type="match status" value="1"/>
</dbReference>
<keyword evidence="5 10" id="KW-0808">Transferase</keyword>
<dbReference type="NCBIfam" id="NF037959">
    <property type="entry name" value="MFS_SpdSyn"/>
    <property type="match status" value="1"/>
</dbReference>
<evidence type="ECO:0000256" key="11">
    <source>
        <dbReference type="RuleBase" id="RU003836"/>
    </source>
</evidence>
<evidence type="ECO:0000256" key="9">
    <source>
        <dbReference type="ARBA" id="ARBA00082964"/>
    </source>
</evidence>
<dbReference type="Pfam" id="PF01564">
    <property type="entry name" value="Spermine_synth"/>
    <property type="match status" value="1"/>
</dbReference>
<comment type="subunit">
    <text evidence="3">Homodimer or homotetramer.</text>
</comment>
<dbReference type="GO" id="GO:0005829">
    <property type="term" value="C:cytosol"/>
    <property type="evidence" value="ECO:0007669"/>
    <property type="project" value="TreeGrafter"/>
</dbReference>
<dbReference type="SUPFAM" id="SSF53335">
    <property type="entry name" value="S-adenosyl-L-methionine-dependent methyltransferases"/>
    <property type="match status" value="1"/>
</dbReference>
<dbReference type="NCBIfam" id="TIGR00417">
    <property type="entry name" value="speE"/>
    <property type="match status" value="1"/>
</dbReference>
<dbReference type="InterPro" id="IPR029063">
    <property type="entry name" value="SAM-dependent_MTases_sf"/>
</dbReference>
<comment type="function">
    <text evidence="7">Catalyzes the production of spermidine from putrescine and decarboxylated S-adenosylmethionine (dcSAM). Has a strong preference for putrescine as substrate, and has very low activity towards 1,3-diaminopropane. Has extremely low activity towards spermidine.</text>
</comment>
<evidence type="ECO:0000256" key="5">
    <source>
        <dbReference type="ARBA" id="ARBA00022679"/>
    </source>
</evidence>
<evidence type="ECO:0000256" key="7">
    <source>
        <dbReference type="ARBA" id="ARBA00053963"/>
    </source>
</evidence>
<evidence type="ECO:0000256" key="8">
    <source>
        <dbReference type="ARBA" id="ARBA00072554"/>
    </source>
</evidence>
<dbReference type="PROSITE" id="PS51006">
    <property type="entry name" value="PABS_2"/>
    <property type="match status" value="1"/>
</dbReference>
<dbReference type="FunFam" id="2.30.140.10:FF:000001">
    <property type="entry name" value="SPE3p Spermidine synthase"/>
    <property type="match status" value="1"/>
</dbReference>
<dbReference type="CDD" id="cd02440">
    <property type="entry name" value="AdoMet_MTases"/>
    <property type="match status" value="1"/>
</dbReference>
<dbReference type="GO" id="GO:0004766">
    <property type="term" value="F:spermidine synthase activity"/>
    <property type="evidence" value="ECO:0007669"/>
    <property type="project" value="UniProtKB-EC"/>
</dbReference>
<evidence type="ECO:0000256" key="6">
    <source>
        <dbReference type="ARBA" id="ARBA00049307"/>
    </source>
</evidence>
<dbReference type="HAMAP" id="MF_00198">
    <property type="entry name" value="Spermidine_synth"/>
    <property type="match status" value="1"/>
</dbReference>
<accession>A0A5K3EEZ7</accession>
<keyword evidence="10" id="KW-0620">Polyamine biosynthesis</keyword>
<dbReference type="InterPro" id="IPR001045">
    <property type="entry name" value="Spermi_synthase"/>
</dbReference>